<sequence length="130" mass="14494">MLDKNTSTRKLVEQSGRFLIQVPTVAQVQLTDQVGSSSLADDSARLAHAGVELFRMDGSALPFVAGYSAWLGCTLMAKRWRRVRRSRKAPQRDTMRCPRTLAVFQQPDNQPAVCTTSKTTQVTILFSHAR</sequence>
<dbReference type="SUPFAM" id="SSF50475">
    <property type="entry name" value="FMN-binding split barrel"/>
    <property type="match status" value="1"/>
</dbReference>
<accession>A0ABX0NWG5</accession>
<organism evidence="2 3">
    <name type="scientific">Massilia mucilaginosa</name>
    <dbReference type="NCBI Taxonomy" id="2609282"/>
    <lineage>
        <taxon>Bacteria</taxon>
        <taxon>Pseudomonadati</taxon>
        <taxon>Pseudomonadota</taxon>
        <taxon>Betaproteobacteria</taxon>
        <taxon>Burkholderiales</taxon>
        <taxon>Oxalobacteraceae</taxon>
        <taxon>Telluria group</taxon>
        <taxon>Massilia</taxon>
    </lineage>
</organism>
<name>A0ABX0NWG5_9BURK</name>
<dbReference type="InterPro" id="IPR012349">
    <property type="entry name" value="Split_barrel_FMN-bd"/>
</dbReference>
<dbReference type="Gene3D" id="2.30.110.10">
    <property type="entry name" value="Electron Transport, Fmn-binding Protein, Chain A"/>
    <property type="match status" value="1"/>
</dbReference>
<keyword evidence="3" id="KW-1185">Reference proteome</keyword>
<feature type="domain" description="Flavin reductase like" evidence="1">
    <location>
        <begin position="2"/>
        <end position="77"/>
    </location>
</feature>
<dbReference type="Pfam" id="PF01613">
    <property type="entry name" value="Flavin_Reduct"/>
    <property type="match status" value="1"/>
</dbReference>
<dbReference type="Proteomes" id="UP000609726">
    <property type="component" value="Unassembled WGS sequence"/>
</dbReference>
<protein>
    <recommendedName>
        <fullName evidence="1">Flavin reductase like domain-containing protein</fullName>
    </recommendedName>
</protein>
<gene>
    <name evidence="2" type="ORF">F2P45_19025</name>
</gene>
<evidence type="ECO:0000313" key="3">
    <source>
        <dbReference type="Proteomes" id="UP000609726"/>
    </source>
</evidence>
<dbReference type="EMBL" id="WHJH01000024">
    <property type="protein sequence ID" value="NHZ91094.1"/>
    <property type="molecule type" value="Genomic_DNA"/>
</dbReference>
<evidence type="ECO:0000259" key="1">
    <source>
        <dbReference type="Pfam" id="PF01613"/>
    </source>
</evidence>
<dbReference type="InterPro" id="IPR002563">
    <property type="entry name" value="Flavin_Rdtase-like_dom"/>
</dbReference>
<comment type="caution">
    <text evidence="2">The sequence shown here is derived from an EMBL/GenBank/DDBJ whole genome shotgun (WGS) entry which is preliminary data.</text>
</comment>
<proteinExistence type="predicted"/>
<reference evidence="2 3" key="1">
    <citation type="submission" date="2019-10" db="EMBL/GenBank/DDBJ databases">
        <title>Taxonomy of Antarctic Massilia spp.: description of Massilia rubra sp. nov., Massilia aquatica sp. nov., Massilia mucilaginosa sp. nov., Massilia frigida sp. nov. isolated from streams, lakes and regoliths.</title>
        <authorList>
            <person name="Holochova P."/>
            <person name="Sedlacek I."/>
            <person name="Kralova S."/>
            <person name="Maslanova I."/>
            <person name="Busse H.-J."/>
            <person name="Stankova E."/>
            <person name="Vrbovska V."/>
            <person name="Kovarovic V."/>
            <person name="Bartak M."/>
            <person name="Svec P."/>
            <person name="Pantucek R."/>
        </authorList>
    </citation>
    <scope>NUCLEOTIDE SEQUENCE [LARGE SCALE GENOMIC DNA]</scope>
    <source>
        <strain evidence="2 3">CCM 8733</strain>
    </source>
</reference>
<evidence type="ECO:0000313" key="2">
    <source>
        <dbReference type="EMBL" id="NHZ91094.1"/>
    </source>
</evidence>